<dbReference type="InterPro" id="IPR035965">
    <property type="entry name" value="PAS-like_dom_sf"/>
</dbReference>
<dbReference type="Pfam" id="PF00015">
    <property type="entry name" value="MCPsignal"/>
    <property type="match status" value="1"/>
</dbReference>
<dbReference type="CDD" id="cd00130">
    <property type="entry name" value="PAS"/>
    <property type="match status" value="1"/>
</dbReference>
<keyword evidence="1 2" id="KW-0807">Transducer</keyword>
<dbReference type="GO" id="GO:0007165">
    <property type="term" value="P:signal transduction"/>
    <property type="evidence" value="ECO:0007669"/>
    <property type="project" value="UniProtKB-KW"/>
</dbReference>
<dbReference type="InterPro" id="IPR000700">
    <property type="entry name" value="PAS-assoc_C"/>
</dbReference>
<dbReference type="PROSITE" id="PS50113">
    <property type="entry name" value="PAC"/>
    <property type="match status" value="1"/>
</dbReference>
<keyword evidence="7" id="KW-1185">Reference proteome</keyword>
<dbReference type="SMART" id="SM00086">
    <property type="entry name" value="PAC"/>
    <property type="match status" value="1"/>
</dbReference>
<evidence type="ECO:0000313" key="7">
    <source>
        <dbReference type="Proteomes" id="UP000288024"/>
    </source>
</evidence>
<dbReference type="InterPro" id="IPR004089">
    <property type="entry name" value="MCPsignal_dom"/>
</dbReference>
<protein>
    <submittedName>
        <fullName evidence="6">PAS domain S-box protein</fullName>
    </submittedName>
</protein>
<sequence length="276" mass="30859">MNTTAGINISTQVLEGNAVLAALESNLAIVEFDLNGRVIWANENFAKTLGYNVQVLKDMTHKQFCTEELQGSKEYAELWTNLRKGLKFQEKIQRVCKQGNLLWLEATYIPVLSDEGEVTNVLKIATDITERENQTLELVSLLKNLSFDLGEMVTETAKENMIAIHSLEEQTELIRHLSKSIQNISLQTNILALNAGIEAARAGEHGRGFNVVAKEVRKLAGSVEEAIKKINNNIENISKEVTRVSEVTKNSQEVVKITQTEICGKMDEFEGLNNRK</sequence>
<dbReference type="EMBL" id="RZTZ01000008">
    <property type="protein sequence ID" value="RVT59881.1"/>
    <property type="molecule type" value="Genomic_DNA"/>
</dbReference>
<dbReference type="PROSITE" id="PS50111">
    <property type="entry name" value="CHEMOTAXIS_TRANSDUC_2"/>
    <property type="match status" value="1"/>
</dbReference>
<dbReference type="PANTHER" id="PTHR32089">
    <property type="entry name" value="METHYL-ACCEPTING CHEMOTAXIS PROTEIN MCPB"/>
    <property type="match status" value="1"/>
</dbReference>
<dbReference type="AlphaFoldDB" id="A0A437K7R5"/>
<evidence type="ECO:0000256" key="2">
    <source>
        <dbReference type="PROSITE-ProRule" id="PRU00284"/>
    </source>
</evidence>
<dbReference type="Pfam" id="PF13426">
    <property type="entry name" value="PAS_9"/>
    <property type="match status" value="1"/>
</dbReference>
<name>A0A437K7R5_9BACI</name>
<dbReference type="Gene3D" id="6.10.250.3200">
    <property type="match status" value="1"/>
</dbReference>
<evidence type="ECO:0000256" key="1">
    <source>
        <dbReference type="ARBA" id="ARBA00023224"/>
    </source>
</evidence>
<keyword evidence="3" id="KW-0175">Coiled coil</keyword>
<organism evidence="6 7">
    <name type="scientific">Niallia taxi</name>
    <dbReference type="NCBI Taxonomy" id="2499688"/>
    <lineage>
        <taxon>Bacteria</taxon>
        <taxon>Bacillati</taxon>
        <taxon>Bacillota</taxon>
        <taxon>Bacilli</taxon>
        <taxon>Bacillales</taxon>
        <taxon>Bacillaceae</taxon>
        <taxon>Niallia</taxon>
    </lineage>
</organism>
<evidence type="ECO:0000256" key="3">
    <source>
        <dbReference type="SAM" id="Coils"/>
    </source>
</evidence>
<dbReference type="SMART" id="SM00283">
    <property type="entry name" value="MA"/>
    <property type="match status" value="1"/>
</dbReference>
<accession>A0A437K7R5</accession>
<feature type="domain" description="PAC" evidence="5">
    <location>
        <begin position="86"/>
        <end position="140"/>
    </location>
</feature>
<dbReference type="GeneID" id="87618696"/>
<dbReference type="GO" id="GO:0016020">
    <property type="term" value="C:membrane"/>
    <property type="evidence" value="ECO:0007669"/>
    <property type="project" value="InterPro"/>
</dbReference>
<dbReference type="InterPro" id="IPR000014">
    <property type="entry name" value="PAS"/>
</dbReference>
<dbReference type="PANTHER" id="PTHR32089:SF112">
    <property type="entry name" value="LYSOZYME-LIKE PROTEIN-RELATED"/>
    <property type="match status" value="1"/>
</dbReference>
<dbReference type="SUPFAM" id="SSF58104">
    <property type="entry name" value="Methyl-accepting chemotaxis protein (MCP) signaling domain"/>
    <property type="match status" value="1"/>
</dbReference>
<comment type="caution">
    <text evidence="6">The sequence shown here is derived from an EMBL/GenBank/DDBJ whole genome shotgun (WGS) entry which is preliminary data.</text>
</comment>
<reference evidence="6 7" key="1">
    <citation type="submission" date="2019-01" db="EMBL/GenBank/DDBJ databases">
        <title>Bacillus sp. M5HDSG1-1, whole genome shotgun sequence.</title>
        <authorList>
            <person name="Tuo L."/>
        </authorList>
    </citation>
    <scope>NUCLEOTIDE SEQUENCE [LARGE SCALE GENOMIC DNA]</scope>
    <source>
        <strain evidence="6 7">M5HDSG1-1</strain>
    </source>
</reference>
<gene>
    <name evidence="6" type="ORF">EM808_18355</name>
</gene>
<feature type="domain" description="Methyl-accepting transducer" evidence="4">
    <location>
        <begin position="153"/>
        <end position="276"/>
    </location>
</feature>
<dbReference type="Proteomes" id="UP000288024">
    <property type="component" value="Unassembled WGS sequence"/>
</dbReference>
<dbReference type="NCBIfam" id="TIGR00229">
    <property type="entry name" value="sensory_box"/>
    <property type="match status" value="1"/>
</dbReference>
<dbReference type="Gene3D" id="3.30.450.20">
    <property type="entry name" value="PAS domain"/>
    <property type="match status" value="1"/>
</dbReference>
<evidence type="ECO:0000259" key="5">
    <source>
        <dbReference type="PROSITE" id="PS50113"/>
    </source>
</evidence>
<dbReference type="InterPro" id="IPR001610">
    <property type="entry name" value="PAC"/>
</dbReference>
<evidence type="ECO:0000259" key="4">
    <source>
        <dbReference type="PROSITE" id="PS50111"/>
    </source>
</evidence>
<feature type="coiled-coil region" evidence="3">
    <location>
        <begin position="220"/>
        <end position="247"/>
    </location>
</feature>
<proteinExistence type="predicted"/>
<dbReference type="SUPFAM" id="SSF55785">
    <property type="entry name" value="PYP-like sensor domain (PAS domain)"/>
    <property type="match status" value="1"/>
</dbReference>
<dbReference type="RefSeq" id="WP_127739661.1">
    <property type="nucleotide sequence ID" value="NZ_CAJCKN010000047.1"/>
</dbReference>
<evidence type="ECO:0000313" key="6">
    <source>
        <dbReference type="EMBL" id="RVT59881.1"/>
    </source>
</evidence>